<gene>
    <name evidence="7" type="ORF">AYBTSS11_LOCUS7212</name>
</gene>
<evidence type="ECO:0000256" key="3">
    <source>
        <dbReference type="ARBA" id="ARBA00023242"/>
    </source>
</evidence>
<feature type="domain" description="BZIP" evidence="6">
    <location>
        <begin position="160"/>
        <end position="212"/>
    </location>
</feature>
<name>A0AA86V656_9FABA</name>
<proteinExistence type="predicted"/>
<evidence type="ECO:0000256" key="1">
    <source>
        <dbReference type="ARBA" id="ARBA00004123"/>
    </source>
</evidence>
<evidence type="ECO:0000259" key="6">
    <source>
        <dbReference type="PROSITE" id="PS50217"/>
    </source>
</evidence>
<sequence>MASSKVVSTNPDLPRDSSISPLSSLILSDLHHPTSMDDLLKSMTPSAAKSVDDVWKEIVAGAHPHHPTAAAGDDNGGATASEGYETITLEDFLTKAGAVREEDVRGVLPPSSSASLPFPLPLPAEGSSSSIEPFGNGVAPSNSVHKGKRRVVDEPVDKATLQKQRRMIKNRESAARSRERKQAYTSELEYLVQQLELENARLINEEAELRRQRKKQLLEYIIPVEVMPKPRKKLRRVNSTQSL</sequence>
<dbReference type="GO" id="GO:0005634">
    <property type="term" value="C:nucleus"/>
    <property type="evidence" value="ECO:0007669"/>
    <property type="project" value="UniProtKB-SubCell"/>
</dbReference>
<dbReference type="GO" id="GO:0003700">
    <property type="term" value="F:DNA-binding transcription factor activity"/>
    <property type="evidence" value="ECO:0007669"/>
    <property type="project" value="InterPro"/>
</dbReference>
<feature type="compositionally biased region" description="Polar residues" evidence="5">
    <location>
        <begin position="1"/>
        <end position="10"/>
    </location>
</feature>
<dbReference type="Gene3D" id="1.20.5.170">
    <property type="match status" value="1"/>
</dbReference>
<keyword evidence="3" id="KW-0539">Nucleus</keyword>
<evidence type="ECO:0000256" key="4">
    <source>
        <dbReference type="SAM" id="Coils"/>
    </source>
</evidence>
<dbReference type="SUPFAM" id="SSF57959">
    <property type="entry name" value="Leucine zipper domain"/>
    <property type="match status" value="1"/>
</dbReference>
<dbReference type="Gramene" id="rna-AYBTSS11_LOCUS7212">
    <property type="protein sequence ID" value="CAJ1935958.1"/>
    <property type="gene ID" value="gene-AYBTSS11_LOCUS7212"/>
</dbReference>
<dbReference type="EMBL" id="OY731400">
    <property type="protein sequence ID" value="CAJ1935958.1"/>
    <property type="molecule type" value="Genomic_DNA"/>
</dbReference>
<dbReference type="PROSITE" id="PS50217">
    <property type="entry name" value="BZIP"/>
    <property type="match status" value="1"/>
</dbReference>
<dbReference type="InterPro" id="IPR046347">
    <property type="entry name" value="bZIP_sf"/>
</dbReference>
<dbReference type="PANTHER" id="PTHR22952:SF392">
    <property type="entry name" value="BZIP TRANSCRIPTION FACTOR 12"/>
    <property type="match status" value="1"/>
</dbReference>
<evidence type="ECO:0000256" key="5">
    <source>
        <dbReference type="SAM" id="MobiDB-lite"/>
    </source>
</evidence>
<dbReference type="PANTHER" id="PTHR22952">
    <property type="entry name" value="CAMP-RESPONSE ELEMENT BINDING PROTEIN-RELATED"/>
    <property type="match status" value="1"/>
</dbReference>
<dbReference type="Pfam" id="PF00170">
    <property type="entry name" value="bZIP_1"/>
    <property type="match status" value="1"/>
</dbReference>
<dbReference type="Proteomes" id="UP001189624">
    <property type="component" value="Chromosome 3"/>
</dbReference>
<dbReference type="SMART" id="SM00338">
    <property type="entry name" value="BRLZ"/>
    <property type="match status" value="1"/>
</dbReference>
<evidence type="ECO:0000313" key="8">
    <source>
        <dbReference type="Proteomes" id="UP001189624"/>
    </source>
</evidence>
<evidence type="ECO:0000313" key="7">
    <source>
        <dbReference type="EMBL" id="CAJ1935958.1"/>
    </source>
</evidence>
<keyword evidence="2" id="KW-0238">DNA-binding</keyword>
<dbReference type="InterPro" id="IPR043452">
    <property type="entry name" value="BZIP46-like"/>
</dbReference>
<dbReference type="InterPro" id="IPR004827">
    <property type="entry name" value="bZIP"/>
</dbReference>
<dbReference type="AlphaFoldDB" id="A0AA86V656"/>
<evidence type="ECO:0000256" key="2">
    <source>
        <dbReference type="ARBA" id="ARBA00023125"/>
    </source>
</evidence>
<dbReference type="PROSITE" id="PS00036">
    <property type="entry name" value="BZIP_BASIC"/>
    <property type="match status" value="1"/>
</dbReference>
<feature type="region of interest" description="Disordered" evidence="5">
    <location>
        <begin position="1"/>
        <end position="20"/>
    </location>
</feature>
<accession>A0AA86V656</accession>
<feature type="coiled-coil region" evidence="4">
    <location>
        <begin position="185"/>
        <end position="219"/>
    </location>
</feature>
<dbReference type="GO" id="GO:0045893">
    <property type="term" value="P:positive regulation of DNA-templated transcription"/>
    <property type="evidence" value="ECO:0007669"/>
    <property type="project" value="InterPro"/>
</dbReference>
<comment type="subcellular location">
    <subcellularLocation>
        <location evidence="1">Nucleus</location>
    </subcellularLocation>
</comment>
<organism evidence="7 8">
    <name type="scientific">Sphenostylis stenocarpa</name>
    <dbReference type="NCBI Taxonomy" id="92480"/>
    <lineage>
        <taxon>Eukaryota</taxon>
        <taxon>Viridiplantae</taxon>
        <taxon>Streptophyta</taxon>
        <taxon>Embryophyta</taxon>
        <taxon>Tracheophyta</taxon>
        <taxon>Spermatophyta</taxon>
        <taxon>Magnoliopsida</taxon>
        <taxon>eudicotyledons</taxon>
        <taxon>Gunneridae</taxon>
        <taxon>Pentapetalae</taxon>
        <taxon>rosids</taxon>
        <taxon>fabids</taxon>
        <taxon>Fabales</taxon>
        <taxon>Fabaceae</taxon>
        <taxon>Papilionoideae</taxon>
        <taxon>50 kb inversion clade</taxon>
        <taxon>NPAAA clade</taxon>
        <taxon>indigoferoid/millettioid clade</taxon>
        <taxon>Phaseoleae</taxon>
        <taxon>Sphenostylis</taxon>
    </lineage>
</organism>
<keyword evidence="8" id="KW-1185">Reference proteome</keyword>
<keyword evidence="4" id="KW-0175">Coiled coil</keyword>
<reference evidence="7" key="1">
    <citation type="submission" date="2023-10" db="EMBL/GenBank/DDBJ databases">
        <authorList>
            <person name="Domelevo Entfellner J.-B."/>
        </authorList>
    </citation>
    <scope>NUCLEOTIDE SEQUENCE</scope>
</reference>
<dbReference type="CDD" id="cd14707">
    <property type="entry name" value="bZIP_plant_BZIP46"/>
    <property type="match status" value="1"/>
</dbReference>
<protein>
    <recommendedName>
        <fullName evidence="6">BZIP domain-containing protein</fullName>
    </recommendedName>
</protein>
<dbReference type="GO" id="GO:0003677">
    <property type="term" value="F:DNA binding"/>
    <property type="evidence" value="ECO:0007669"/>
    <property type="project" value="UniProtKB-KW"/>
</dbReference>